<dbReference type="Gene3D" id="3.50.50.60">
    <property type="entry name" value="FAD/NAD(P)-binding domain"/>
    <property type="match status" value="2"/>
</dbReference>
<evidence type="ECO:0000313" key="8">
    <source>
        <dbReference type="Proteomes" id="UP000185192"/>
    </source>
</evidence>
<keyword evidence="8" id="KW-1185">Reference proteome</keyword>
<keyword evidence="2" id="KW-0732">Signal</keyword>
<keyword evidence="3" id="KW-0274">FAD</keyword>
<dbReference type="EMBL" id="FSQW01000001">
    <property type="protein sequence ID" value="SIN60687.1"/>
    <property type="molecule type" value="Genomic_DNA"/>
</dbReference>
<keyword evidence="5" id="KW-0520">NAD</keyword>
<dbReference type="PANTHER" id="PTHR46091">
    <property type="entry name" value="BLR7054 PROTEIN"/>
    <property type="match status" value="1"/>
</dbReference>
<evidence type="ECO:0000256" key="4">
    <source>
        <dbReference type="ARBA" id="ARBA00022857"/>
    </source>
</evidence>
<dbReference type="GO" id="GO:0016491">
    <property type="term" value="F:oxidoreductase activity"/>
    <property type="evidence" value="ECO:0007669"/>
    <property type="project" value="InterPro"/>
</dbReference>
<evidence type="ECO:0000313" key="7">
    <source>
        <dbReference type="EMBL" id="SIN60687.1"/>
    </source>
</evidence>
<protein>
    <submittedName>
        <fullName evidence="7">Phytoene dehydrogenase-related protein</fullName>
    </submittedName>
</protein>
<proteinExistence type="predicted"/>
<dbReference type="SUPFAM" id="SSF51905">
    <property type="entry name" value="FAD/NAD(P)-binding domain"/>
    <property type="match status" value="1"/>
</dbReference>
<feature type="domain" description="Amine oxidase" evidence="6">
    <location>
        <begin position="19"/>
        <end position="353"/>
    </location>
</feature>
<evidence type="ECO:0000256" key="5">
    <source>
        <dbReference type="ARBA" id="ARBA00023027"/>
    </source>
</evidence>
<dbReference type="AlphaFoldDB" id="A0A1N6CQ98"/>
<dbReference type="InterPro" id="IPR002937">
    <property type="entry name" value="Amino_oxidase"/>
</dbReference>
<evidence type="ECO:0000259" key="6">
    <source>
        <dbReference type="Pfam" id="PF01593"/>
    </source>
</evidence>
<evidence type="ECO:0000256" key="1">
    <source>
        <dbReference type="ARBA" id="ARBA00022630"/>
    </source>
</evidence>
<gene>
    <name evidence="7" type="ORF">SAMN02745824_0721</name>
</gene>
<dbReference type="STRING" id="1123272.SAMN02745824_0721"/>
<dbReference type="InterPro" id="IPR036188">
    <property type="entry name" value="FAD/NAD-bd_sf"/>
</dbReference>
<reference evidence="8" key="1">
    <citation type="submission" date="2016-11" db="EMBL/GenBank/DDBJ databases">
        <authorList>
            <person name="Varghese N."/>
            <person name="Submissions S."/>
        </authorList>
    </citation>
    <scope>NUCLEOTIDE SEQUENCE [LARGE SCALE GENOMIC DNA]</scope>
    <source>
        <strain evidence="8">DSM 22363</strain>
    </source>
</reference>
<dbReference type="Proteomes" id="UP000185192">
    <property type="component" value="Unassembled WGS sequence"/>
</dbReference>
<evidence type="ECO:0000256" key="3">
    <source>
        <dbReference type="ARBA" id="ARBA00022827"/>
    </source>
</evidence>
<keyword evidence="4" id="KW-0521">NADP</keyword>
<evidence type="ECO:0000256" key="2">
    <source>
        <dbReference type="ARBA" id="ARBA00022729"/>
    </source>
</evidence>
<dbReference type="PANTHER" id="PTHR46091:SF3">
    <property type="entry name" value="AMINE OXIDASE DOMAIN-CONTAINING PROTEIN"/>
    <property type="match status" value="1"/>
</dbReference>
<dbReference type="PRINTS" id="PR00411">
    <property type="entry name" value="PNDRDTASEI"/>
</dbReference>
<dbReference type="InterPro" id="IPR052206">
    <property type="entry name" value="Retinol_saturase"/>
</dbReference>
<dbReference type="Pfam" id="PF01593">
    <property type="entry name" value="Amino_oxidase"/>
    <property type="match status" value="1"/>
</dbReference>
<sequence>MMTNAETEKWDVIVIGSGIGGMAAAASLSRLGHRVLLLEQHHTLGGLTHSFSRNGFTWDVGIHYLSLVAPGDPMRELLDWISDTPIDFVSLGSVYDHLHIGSAEPLALSRPYEAQERDLKDRFPEEAEAIEGWTRALREGREAIYKIFPTRAMPEFAGDMLDWWNRKAIAKWCGRTTKDVIDSLTDNPELAAAMAAQWGDHGGRPSKASFAMHALISASYLTSGSWYPVGGSAAFAEHIIPTISKHGGETRAGVHVDSLMIEDDRVVGVRTGDGEEIRADIVISNIGARETIDTLLPEECGPEDWKAEIRDLPSSIAHYTLFLGFEGDIEAAGATKANHWIYPTGEVDVVWETAPDGVPPHMTASFGSLKNPEHDPGPQQKHMGQFLAWADWTAVEQWADKPLGSRGKDYADFKRRVEETLMAQFKRYFPDLAKLVVYRELATPLSTVTFTGHGKGAFYGLDVTPQRVVCDALRAKTPVQGLHLAGQDVTSPGLPGALIGGMLSAASVDPRVFKQIRG</sequence>
<accession>A0A1N6CQ98</accession>
<name>A0A1N6CQ98_9SPHN</name>
<keyword evidence="1" id="KW-0285">Flavoprotein</keyword>
<organism evidence="7 8">
    <name type="scientific">Parasphingorhabdus marina DSM 22363</name>
    <dbReference type="NCBI Taxonomy" id="1123272"/>
    <lineage>
        <taxon>Bacteria</taxon>
        <taxon>Pseudomonadati</taxon>
        <taxon>Pseudomonadota</taxon>
        <taxon>Alphaproteobacteria</taxon>
        <taxon>Sphingomonadales</taxon>
        <taxon>Sphingomonadaceae</taxon>
        <taxon>Parasphingorhabdus</taxon>
    </lineage>
</organism>